<sequence>MPSRKHFTAVELPRLYGECRSKIEKELQSVLHFATTTDMWSSRTTQPYMSLTIHFIKGWELKSRGNDSPKPKGGTEQEMSAGGDSIPPAEAATEVPENPAKKKRSLGSFFKIASRQDQTVPQSGRQSIELELNRYLQTVEADGETNPLEWWRQHEANFPRVASLAKKYLCIQATSAPSERAFSTSENALKDDRRIARAAGLCKKLVGHFSHSWKQKTALRRAQQKHNLPEHALVTECPTRWGSKQKMMGRILEQQRALSDVLSADRKTRHLDPSWQDLEVIESVNLALHPLQEFADALSGESYASVSYVKPVLHLLKTSVLAEKGDTDLTKDIKEKILDYMNTKYDDPATQELLDVASFMDPRFKSSYISVEKVQDIKTRVMLEMKDTSQEEGEHSQAKSVDPPINKRAKPSLGSLLKSNPGPTSTTSDMQVEQVVEAEVNSYLLSPTIDSEADPLAWWKLHHFTYPKLSKLARRYLCIPATSSPSERLFSTSGNVVTCQRACLKPTKVNMLKEEATALKISISLLSGRNLKYGHISGTIRMPRDSWLKTIILSAERAKKKFQLKAATRLI</sequence>
<organism evidence="3 4">
    <name type="scientific">Merluccius polli</name>
    <name type="common">Benguela hake</name>
    <name type="synonym">Merluccius cadenati</name>
    <dbReference type="NCBI Taxonomy" id="89951"/>
    <lineage>
        <taxon>Eukaryota</taxon>
        <taxon>Metazoa</taxon>
        <taxon>Chordata</taxon>
        <taxon>Craniata</taxon>
        <taxon>Vertebrata</taxon>
        <taxon>Euteleostomi</taxon>
        <taxon>Actinopterygii</taxon>
        <taxon>Neopterygii</taxon>
        <taxon>Teleostei</taxon>
        <taxon>Neoteleostei</taxon>
        <taxon>Acanthomorphata</taxon>
        <taxon>Zeiogadaria</taxon>
        <taxon>Gadariae</taxon>
        <taxon>Gadiformes</taxon>
        <taxon>Gadoidei</taxon>
        <taxon>Merlucciidae</taxon>
        <taxon>Merluccius</taxon>
    </lineage>
</organism>
<name>A0AA47MM80_MERPO</name>
<evidence type="ECO:0000313" key="3">
    <source>
        <dbReference type="EMBL" id="KAK0142962.1"/>
    </source>
</evidence>
<accession>A0AA47MM80</accession>
<dbReference type="GO" id="GO:0046983">
    <property type="term" value="F:protein dimerization activity"/>
    <property type="evidence" value="ECO:0007669"/>
    <property type="project" value="InterPro"/>
</dbReference>
<dbReference type="PANTHER" id="PTHR46481">
    <property type="entry name" value="ZINC FINGER BED DOMAIN-CONTAINING PROTEIN 4"/>
    <property type="match status" value="1"/>
</dbReference>
<dbReference type="InterPro" id="IPR008906">
    <property type="entry name" value="HATC_C_dom"/>
</dbReference>
<feature type="compositionally biased region" description="Basic and acidic residues" evidence="1">
    <location>
        <begin position="386"/>
        <end position="397"/>
    </location>
</feature>
<dbReference type="SUPFAM" id="SSF53098">
    <property type="entry name" value="Ribonuclease H-like"/>
    <property type="match status" value="2"/>
</dbReference>
<evidence type="ECO:0000259" key="2">
    <source>
        <dbReference type="Pfam" id="PF05699"/>
    </source>
</evidence>
<feature type="region of interest" description="Disordered" evidence="1">
    <location>
        <begin position="386"/>
        <end position="429"/>
    </location>
</feature>
<feature type="region of interest" description="Disordered" evidence="1">
    <location>
        <begin position="62"/>
        <end position="101"/>
    </location>
</feature>
<dbReference type="Proteomes" id="UP001174136">
    <property type="component" value="Unassembled WGS sequence"/>
</dbReference>
<dbReference type="InterPro" id="IPR052035">
    <property type="entry name" value="ZnF_BED_domain_contain"/>
</dbReference>
<protein>
    <submittedName>
        <fullName evidence="3">Zinc finger BED domain-containing protein 1</fullName>
    </submittedName>
</protein>
<dbReference type="EMBL" id="JAOPHQ010003450">
    <property type="protein sequence ID" value="KAK0142962.1"/>
    <property type="molecule type" value="Genomic_DNA"/>
</dbReference>
<proteinExistence type="predicted"/>
<feature type="domain" description="HAT C-terminal dimerisation" evidence="2">
    <location>
        <begin position="439"/>
        <end position="512"/>
    </location>
</feature>
<gene>
    <name evidence="3" type="primary">ZBED1_76</name>
    <name evidence="3" type="ORF">N1851_018919</name>
</gene>
<dbReference type="Pfam" id="PF05699">
    <property type="entry name" value="Dimer_Tnp_hAT"/>
    <property type="match status" value="2"/>
</dbReference>
<reference evidence="3" key="1">
    <citation type="journal article" date="2023" name="Front. Mar. Sci.">
        <title>A new Merluccius polli reference genome to investigate the effects of global change in West African waters.</title>
        <authorList>
            <person name="Mateo J.L."/>
            <person name="Blanco-Fernandez C."/>
            <person name="Garcia-Vazquez E."/>
            <person name="Machado-Schiaffino G."/>
        </authorList>
    </citation>
    <scope>NUCLEOTIDE SEQUENCE</scope>
    <source>
        <strain evidence="3">C29</strain>
        <tissue evidence="3">Fin</tissue>
    </source>
</reference>
<evidence type="ECO:0000256" key="1">
    <source>
        <dbReference type="SAM" id="MobiDB-lite"/>
    </source>
</evidence>
<feature type="compositionally biased region" description="Polar residues" evidence="1">
    <location>
        <begin position="417"/>
        <end position="429"/>
    </location>
</feature>
<comment type="caution">
    <text evidence="3">The sequence shown here is derived from an EMBL/GenBank/DDBJ whole genome shotgun (WGS) entry which is preliminary data.</text>
</comment>
<dbReference type="AlphaFoldDB" id="A0AA47MM80"/>
<feature type="domain" description="HAT C-terminal dimerisation" evidence="2">
    <location>
        <begin position="131"/>
        <end position="193"/>
    </location>
</feature>
<feature type="compositionally biased region" description="Basic and acidic residues" evidence="1">
    <location>
        <begin position="62"/>
        <end position="75"/>
    </location>
</feature>
<evidence type="ECO:0000313" key="4">
    <source>
        <dbReference type="Proteomes" id="UP001174136"/>
    </source>
</evidence>
<dbReference type="InterPro" id="IPR012337">
    <property type="entry name" value="RNaseH-like_sf"/>
</dbReference>
<keyword evidence="4" id="KW-1185">Reference proteome</keyword>
<dbReference type="PANTHER" id="PTHR46481:SF9">
    <property type="entry name" value="ZINC FINGER BED DOMAIN-CONTAINING PROTEIN 1-LIKE"/>
    <property type="match status" value="1"/>
</dbReference>